<dbReference type="GO" id="GO:0030170">
    <property type="term" value="F:pyridoxal phosphate binding"/>
    <property type="evidence" value="ECO:0007669"/>
    <property type="project" value="InterPro"/>
</dbReference>
<comment type="similarity">
    <text evidence="2">Belongs to the class-I pyridoxal-phosphate-dependent aminotransferase family.</text>
</comment>
<dbReference type="AlphaFoldDB" id="A0A1I6G1B9"/>
<evidence type="ECO:0000256" key="3">
    <source>
        <dbReference type="ARBA" id="ARBA00022576"/>
    </source>
</evidence>
<evidence type="ECO:0000256" key="2">
    <source>
        <dbReference type="ARBA" id="ARBA00007441"/>
    </source>
</evidence>
<comment type="cofactor">
    <cofactor evidence="1">
        <name>pyridoxal 5'-phosphate</name>
        <dbReference type="ChEBI" id="CHEBI:597326"/>
    </cofactor>
</comment>
<organism evidence="7 8">
    <name type="scientific">Robiginitalea myxolifaciens</name>
    <dbReference type="NCBI Taxonomy" id="400055"/>
    <lineage>
        <taxon>Bacteria</taxon>
        <taxon>Pseudomonadati</taxon>
        <taxon>Bacteroidota</taxon>
        <taxon>Flavobacteriia</taxon>
        <taxon>Flavobacteriales</taxon>
        <taxon>Flavobacteriaceae</taxon>
        <taxon>Robiginitalea</taxon>
    </lineage>
</organism>
<evidence type="ECO:0000256" key="1">
    <source>
        <dbReference type="ARBA" id="ARBA00001933"/>
    </source>
</evidence>
<dbReference type="InterPro" id="IPR015424">
    <property type="entry name" value="PyrdxlP-dep_Trfase"/>
</dbReference>
<dbReference type="PANTHER" id="PTHR43807:SF20">
    <property type="entry name" value="FI04487P"/>
    <property type="match status" value="1"/>
</dbReference>
<dbReference type="SUPFAM" id="SSF53383">
    <property type="entry name" value="PLP-dependent transferases"/>
    <property type="match status" value="1"/>
</dbReference>
<keyword evidence="5" id="KW-0663">Pyridoxal phosphate</keyword>
<dbReference type="PANTHER" id="PTHR43807">
    <property type="entry name" value="FI04487P"/>
    <property type="match status" value="1"/>
</dbReference>
<keyword evidence="4 7" id="KW-0808">Transferase</keyword>
<dbReference type="RefSeq" id="WP_092981248.1">
    <property type="nucleotide sequence ID" value="NZ_FOYQ01000001.1"/>
</dbReference>
<dbReference type="CDD" id="cd00609">
    <property type="entry name" value="AAT_like"/>
    <property type="match status" value="1"/>
</dbReference>
<dbReference type="NCBIfam" id="NF006569">
    <property type="entry name" value="PRK09082.1"/>
    <property type="match status" value="1"/>
</dbReference>
<dbReference type="OrthoDB" id="9802328at2"/>
<dbReference type="GO" id="GO:0005737">
    <property type="term" value="C:cytoplasm"/>
    <property type="evidence" value="ECO:0007669"/>
    <property type="project" value="TreeGrafter"/>
</dbReference>
<sequence length="384" mass="42929">MKHSLPFNSKLPELETSIFDTMSRMAHEEKAINLSQGFPDFGADPELLACLQDALQGGYNQYAPLAGIYSLREAIAGKTEKLHGVDYDPATEITITNGATQALYTALACAVQPGDEVIVLKPAYDAYEPAIKAQGGIPVLLQLQGPEYRIDWEALKAAVGPRTRMLMINTPHNPSGTLLTEADMKQLEELLAPTDILLLSDEVYEHLVFDGREHQSACRFPGLRERSFICASFGKTFHVTGWKLGYCLAPAGLMKEFRKLHEFVVFCVNHPAQRAVAAYLQVPAHYLELGAFFQRKRDRFLAGLEGSRFRWTPAQGTYFQLLDYTAISEQGDVAFAEELTRKHKVASIPISVFNLNRTDPKRLRFCFAKKDETLDRAAEILRSL</sequence>
<dbReference type="InterPro" id="IPR051326">
    <property type="entry name" value="Kynurenine-oxoglutarate_AT"/>
</dbReference>
<dbReference type="Proteomes" id="UP000199534">
    <property type="component" value="Unassembled WGS sequence"/>
</dbReference>
<dbReference type="Pfam" id="PF00155">
    <property type="entry name" value="Aminotran_1_2"/>
    <property type="match status" value="1"/>
</dbReference>
<gene>
    <name evidence="7" type="ORF">SAMN04490243_1074</name>
</gene>
<proteinExistence type="inferred from homology"/>
<evidence type="ECO:0000256" key="4">
    <source>
        <dbReference type="ARBA" id="ARBA00022679"/>
    </source>
</evidence>
<keyword evidence="8" id="KW-1185">Reference proteome</keyword>
<dbReference type="FunFam" id="3.40.640.10:FF:000033">
    <property type="entry name" value="Aspartate aminotransferase"/>
    <property type="match status" value="1"/>
</dbReference>
<dbReference type="STRING" id="400055.SAMN04490243_1074"/>
<evidence type="ECO:0000259" key="6">
    <source>
        <dbReference type="Pfam" id="PF00155"/>
    </source>
</evidence>
<evidence type="ECO:0000313" key="8">
    <source>
        <dbReference type="Proteomes" id="UP000199534"/>
    </source>
</evidence>
<keyword evidence="3 7" id="KW-0032">Aminotransferase</keyword>
<evidence type="ECO:0000313" key="7">
    <source>
        <dbReference type="EMBL" id="SFR35976.1"/>
    </source>
</evidence>
<dbReference type="Gene3D" id="3.40.640.10">
    <property type="entry name" value="Type I PLP-dependent aspartate aminotransferase-like (Major domain)"/>
    <property type="match status" value="1"/>
</dbReference>
<reference evidence="7 8" key="1">
    <citation type="submission" date="2016-10" db="EMBL/GenBank/DDBJ databases">
        <authorList>
            <person name="de Groot N.N."/>
        </authorList>
    </citation>
    <scope>NUCLEOTIDE SEQUENCE [LARGE SCALE GENOMIC DNA]</scope>
    <source>
        <strain evidence="7 8">DSM 21019</strain>
    </source>
</reference>
<dbReference type="Gene3D" id="3.90.1150.10">
    <property type="entry name" value="Aspartate Aminotransferase, domain 1"/>
    <property type="match status" value="1"/>
</dbReference>
<protein>
    <submittedName>
        <fullName evidence="7">Methionine aminotransferase</fullName>
    </submittedName>
</protein>
<evidence type="ECO:0000256" key="5">
    <source>
        <dbReference type="ARBA" id="ARBA00022898"/>
    </source>
</evidence>
<dbReference type="GO" id="GO:0016212">
    <property type="term" value="F:kynurenine-oxoglutarate transaminase activity"/>
    <property type="evidence" value="ECO:0007669"/>
    <property type="project" value="TreeGrafter"/>
</dbReference>
<dbReference type="EMBL" id="FOYQ01000001">
    <property type="protein sequence ID" value="SFR35976.1"/>
    <property type="molecule type" value="Genomic_DNA"/>
</dbReference>
<dbReference type="InterPro" id="IPR004839">
    <property type="entry name" value="Aminotransferase_I/II_large"/>
</dbReference>
<feature type="domain" description="Aminotransferase class I/classII large" evidence="6">
    <location>
        <begin position="30"/>
        <end position="380"/>
    </location>
</feature>
<dbReference type="InterPro" id="IPR015421">
    <property type="entry name" value="PyrdxlP-dep_Trfase_major"/>
</dbReference>
<name>A0A1I6G1B9_9FLAO</name>
<accession>A0A1I6G1B9</accession>
<dbReference type="InterPro" id="IPR015422">
    <property type="entry name" value="PyrdxlP-dep_Trfase_small"/>
</dbReference>